<evidence type="ECO:0000313" key="11">
    <source>
        <dbReference type="Proteomes" id="UP000224634"/>
    </source>
</evidence>
<proteinExistence type="inferred from homology"/>
<dbReference type="GO" id="GO:0006357">
    <property type="term" value="P:regulation of transcription by RNA polymerase II"/>
    <property type="evidence" value="ECO:0007669"/>
    <property type="project" value="InterPro"/>
</dbReference>
<comment type="function">
    <text evidence="7">Component of the Mediator complex, a coactivator involved in the regulated transcription of nearly all RNA polymerase II-dependent genes. Mediator functions as a bridge to convey information from gene-specific regulatory proteins to the basal RNA polymerase II transcription machinery. Mediator is recruited to promoters by direct interactions with regulatory proteins and serves as a scaffold for the assembly of a functional preinitiation complex with RNA polymerase II and the general transcription factors.</text>
</comment>
<keyword evidence="6 7" id="KW-0539">Nucleus</keyword>
<keyword evidence="11" id="KW-1185">Reference proteome</keyword>
<evidence type="ECO:0000256" key="6">
    <source>
        <dbReference type="ARBA" id="ARBA00023242"/>
    </source>
</evidence>
<dbReference type="Proteomes" id="UP000224634">
    <property type="component" value="Unassembled WGS sequence"/>
</dbReference>
<feature type="region of interest" description="Disordered" evidence="9">
    <location>
        <begin position="81"/>
        <end position="126"/>
    </location>
</feature>
<dbReference type="GO" id="GO:0016592">
    <property type="term" value="C:mediator complex"/>
    <property type="evidence" value="ECO:0007669"/>
    <property type="project" value="InterPro"/>
</dbReference>
<feature type="compositionally biased region" description="Polar residues" evidence="9">
    <location>
        <begin position="1"/>
        <end position="11"/>
    </location>
</feature>
<evidence type="ECO:0000313" key="10">
    <source>
        <dbReference type="EMBL" id="PGH18671.1"/>
    </source>
</evidence>
<organism evidence="10 11">
    <name type="scientific">Polytolypa hystricis (strain UAMH7299)</name>
    <dbReference type="NCBI Taxonomy" id="1447883"/>
    <lineage>
        <taxon>Eukaryota</taxon>
        <taxon>Fungi</taxon>
        <taxon>Dikarya</taxon>
        <taxon>Ascomycota</taxon>
        <taxon>Pezizomycotina</taxon>
        <taxon>Eurotiomycetes</taxon>
        <taxon>Eurotiomycetidae</taxon>
        <taxon>Onygenales</taxon>
        <taxon>Onygenales incertae sedis</taxon>
        <taxon>Polytolypa</taxon>
    </lineage>
</organism>
<dbReference type="STRING" id="1447883.A0A2B7YC87"/>
<feature type="region of interest" description="Disordered" evidence="9">
    <location>
        <begin position="1"/>
        <end position="61"/>
    </location>
</feature>
<dbReference type="InterPro" id="IPR011425">
    <property type="entry name" value="Med9"/>
</dbReference>
<name>A0A2B7YC87_POLH7</name>
<dbReference type="EMBL" id="PDNA01000056">
    <property type="protein sequence ID" value="PGH18671.1"/>
    <property type="molecule type" value="Genomic_DNA"/>
</dbReference>
<comment type="similarity">
    <text evidence="2 7">Belongs to the Mediator complex subunit 9 family.</text>
</comment>
<evidence type="ECO:0000256" key="4">
    <source>
        <dbReference type="ARBA" id="ARBA00023159"/>
    </source>
</evidence>
<feature type="compositionally biased region" description="Low complexity" evidence="9">
    <location>
        <begin position="19"/>
        <end position="61"/>
    </location>
</feature>
<dbReference type="OrthoDB" id="5414694at2759"/>
<comment type="subcellular location">
    <subcellularLocation>
        <location evidence="1 7">Nucleus</location>
    </subcellularLocation>
</comment>
<keyword evidence="8" id="KW-0175">Coiled coil</keyword>
<keyword evidence="4 7" id="KW-0010">Activator</keyword>
<accession>A0A2B7YC87</accession>
<keyword evidence="3 7" id="KW-0805">Transcription regulation</keyword>
<protein>
    <recommendedName>
        <fullName evidence="7">Mediator of RNA polymerase II transcription subunit 9</fullName>
    </recommendedName>
    <alternativeName>
        <fullName evidence="7">Mediator complex subunit 9</fullName>
    </alternativeName>
</protein>
<feature type="coiled-coil region" evidence="8">
    <location>
        <begin position="149"/>
        <end position="176"/>
    </location>
</feature>
<evidence type="ECO:0000256" key="2">
    <source>
        <dbReference type="ARBA" id="ARBA00008089"/>
    </source>
</evidence>
<evidence type="ECO:0000256" key="1">
    <source>
        <dbReference type="ARBA" id="ARBA00004123"/>
    </source>
</evidence>
<evidence type="ECO:0000256" key="5">
    <source>
        <dbReference type="ARBA" id="ARBA00023163"/>
    </source>
</evidence>
<comment type="caution">
    <text evidence="10">The sequence shown here is derived from an EMBL/GenBank/DDBJ whole genome shotgun (WGS) entry which is preliminary data.</text>
</comment>
<dbReference type="Pfam" id="PF07544">
    <property type="entry name" value="Med9"/>
    <property type="match status" value="1"/>
</dbReference>
<feature type="compositionally biased region" description="Low complexity" evidence="9">
    <location>
        <begin position="85"/>
        <end position="94"/>
    </location>
</feature>
<sequence length="190" mass="19511">MTTRRLPSTSGAPPPILRPSLTNTSTPAATTPSTINAQDGMMTPTPQSTTSSSTTFPSPQTFDIIPPLHALLVRLLSTPSQPTIATGQSTSAGAGAAGGTPAPPGAAGNTPGGPTTSSSSSSIDPKALLTESSAVKIRIQKARAAVEALPDIQRSVTQQEEEIRMLERKIERLREVIGEFGVRGGSALSK</sequence>
<dbReference type="GO" id="GO:0003712">
    <property type="term" value="F:transcription coregulator activity"/>
    <property type="evidence" value="ECO:0007669"/>
    <property type="project" value="InterPro"/>
</dbReference>
<evidence type="ECO:0000256" key="9">
    <source>
        <dbReference type="SAM" id="MobiDB-lite"/>
    </source>
</evidence>
<evidence type="ECO:0000256" key="8">
    <source>
        <dbReference type="SAM" id="Coils"/>
    </source>
</evidence>
<comment type="subunit">
    <text evidence="7">Component of the Mediator complex.</text>
</comment>
<reference evidence="10 11" key="1">
    <citation type="submission" date="2017-10" db="EMBL/GenBank/DDBJ databases">
        <title>Comparative genomics in systemic dimorphic fungi from Ajellomycetaceae.</title>
        <authorList>
            <person name="Munoz J.F."/>
            <person name="Mcewen J.G."/>
            <person name="Clay O.K."/>
            <person name="Cuomo C.A."/>
        </authorList>
    </citation>
    <scope>NUCLEOTIDE SEQUENCE [LARGE SCALE GENOMIC DNA]</scope>
    <source>
        <strain evidence="10 11">UAMH7299</strain>
    </source>
</reference>
<evidence type="ECO:0000256" key="3">
    <source>
        <dbReference type="ARBA" id="ARBA00023015"/>
    </source>
</evidence>
<feature type="compositionally biased region" description="Low complexity" evidence="9">
    <location>
        <begin position="105"/>
        <end position="122"/>
    </location>
</feature>
<dbReference type="AlphaFoldDB" id="A0A2B7YC87"/>
<keyword evidence="5 7" id="KW-0804">Transcription</keyword>
<gene>
    <name evidence="7" type="primary">MED9</name>
    <name evidence="10" type="ORF">AJ80_04419</name>
</gene>
<evidence type="ECO:0000256" key="7">
    <source>
        <dbReference type="RuleBase" id="RU364145"/>
    </source>
</evidence>